<proteinExistence type="predicted"/>
<dbReference type="InterPro" id="IPR014592">
    <property type="entry name" value="P-loop_UCP034888"/>
</dbReference>
<dbReference type="SUPFAM" id="SSF52540">
    <property type="entry name" value="P-loop containing nucleoside triphosphate hydrolases"/>
    <property type="match status" value="1"/>
</dbReference>
<dbReference type="PANTHER" id="PTHR43581">
    <property type="entry name" value="ATP/GTP PHOSPHATASE"/>
    <property type="match status" value="1"/>
</dbReference>
<reference evidence="3 4" key="1">
    <citation type="submission" date="2018-05" db="EMBL/GenBank/DDBJ databases">
        <title>Genomic Encyclopedia of Type Strains, Phase IV (KMG-IV): sequencing the most valuable type-strain genomes for metagenomic binning, comparative biology and taxonomic classification.</title>
        <authorList>
            <person name="Goeker M."/>
        </authorList>
    </citation>
    <scope>NUCLEOTIDE SEQUENCE [LARGE SCALE GENOMIC DNA]</scope>
    <source>
        <strain evidence="3 4">DSM 29661</strain>
    </source>
</reference>
<evidence type="ECO:0000313" key="3">
    <source>
        <dbReference type="EMBL" id="PXX77728.1"/>
    </source>
</evidence>
<dbReference type="GO" id="GO:0016887">
    <property type="term" value="F:ATP hydrolysis activity"/>
    <property type="evidence" value="ECO:0007669"/>
    <property type="project" value="InterPro"/>
</dbReference>
<feature type="domain" description="DUF3696" evidence="1">
    <location>
        <begin position="313"/>
        <end position="369"/>
    </location>
</feature>
<name>A0A318KLZ6_9NEIS</name>
<dbReference type="Pfam" id="PF13304">
    <property type="entry name" value="AAA_21"/>
    <property type="match status" value="1"/>
</dbReference>
<dbReference type="GO" id="GO:0005524">
    <property type="term" value="F:ATP binding"/>
    <property type="evidence" value="ECO:0007669"/>
    <property type="project" value="InterPro"/>
</dbReference>
<dbReference type="InterPro" id="IPR003959">
    <property type="entry name" value="ATPase_AAA_core"/>
</dbReference>
<dbReference type="Gene3D" id="3.40.50.300">
    <property type="entry name" value="P-loop containing nucleotide triphosphate hydrolases"/>
    <property type="match status" value="1"/>
</dbReference>
<feature type="domain" description="ATPase AAA-type core" evidence="2">
    <location>
        <begin position="127"/>
        <end position="299"/>
    </location>
</feature>
<gene>
    <name evidence="3" type="ORF">DFR34_11540</name>
</gene>
<accession>A0A318KLZ6</accession>
<keyword evidence="4" id="KW-1185">Reference proteome</keyword>
<dbReference type="InterPro" id="IPR051396">
    <property type="entry name" value="Bact_Antivir_Def_Nuclease"/>
</dbReference>
<comment type="caution">
    <text evidence="3">The sequence shown here is derived from an EMBL/GenBank/DDBJ whole genome shotgun (WGS) entry which is preliminary data.</text>
</comment>
<evidence type="ECO:0000259" key="1">
    <source>
        <dbReference type="Pfam" id="PF12476"/>
    </source>
</evidence>
<dbReference type="Pfam" id="PF12476">
    <property type="entry name" value="DUF3696"/>
    <property type="match status" value="1"/>
</dbReference>
<dbReference type="InterPro" id="IPR022532">
    <property type="entry name" value="DUF3696"/>
</dbReference>
<dbReference type="EMBL" id="QJKI01000015">
    <property type="protein sequence ID" value="PXX77728.1"/>
    <property type="molecule type" value="Genomic_DNA"/>
</dbReference>
<dbReference type="PIRSF" id="PIRSF034888">
    <property type="entry name" value="P-loop_UCP034888"/>
    <property type="match status" value="1"/>
</dbReference>
<evidence type="ECO:0000313" key="4">
    <source>
        <dbReference type="Proteomes" id="UP000247555"/>
    </source>
</evidence>
<organism evidence="3 4">
    <name type="scientific">Rivihabitans pingtungensis</name>
    <dbReference type="NCBI Taxonomy" id="1054498"/>
    <lineage>
        <taxon>Bacteria</taxon>
        <taxon>Pseudomonadati</taxon>
        <taxon>Pseudomonadota</taxon>
        <taxon>Betaproteobacteria</taxon>
        <taxon>Neisseriales</taxon>
        <taxon>Aquaspirillaceae</taxon>
        <taxon>Rivihabitans</taxon>
    </lineage>
</organism>
<dbReference type="PANTHER" id="PTHR43581:SF2">
    <property type="entry name" value="EXCINUCLEASE ATPASE SUBUNIT"/>
    <property type="match status" value="1"/>
</dbReference>
<protein>
    <submittedName>
        <fullName evidence="3">Uncharacterized protein DUF3696</fullName>
    </submittedName>
</protein>
<sequence length="387" mass="43709">MHLNLSGDEVNDFFNFGRFNDVLYQGVEGLRQFIITFEFHKNNGMGVDINTFDCTYVQDSSGRAIVKDLWLTTGRRCFRAIRREKGAYSIMVDKETQPRCKGRNYAPERSIAFSADAIAALEHDGPLLEDLSLAIRRELESISYLGPLRRKPERDYPWNRTKPGDIGVDGSRAVDVLLASALLKGEEQNYVVNGVSSWLARMKVADKLEVRQQGRANRYELIIHRDGVASNLRDVGIGVSQVLPVLVVAYFAAPGSTIILEEPEIHLHPLAQAVLAELFVQVSQERKVQFIVETHSEHLFRRMQTLMAREEVTPDSVAMYFVEREAQPAAEHKTPSPATLRQLELDEFGRVKNWPDGFFGDALGETREQASRMFARQKAAREQAGQA</sequence>
<dbReference type="Proteomes" id="UP000247555">
    <property type="component" value="Unassembled WGS sequence"/>
</dbReference>
<dbReference type="AlphaFoldDB" id="A0A318KLZ6"/>
<dbReference type="InterPro" id="IPR027417">
    <property type="entry name" value="P-loop_NTPase"/>
</dbReference>
<evidence type="ECO:0000259" key="2">
    <source>
        <dbReference type="Pfam" id="PF13304"/>
    </source>
</evidence>